<dbReference type="Proteomes" id="UP001172155">
    <property type="component" value="Unassembled WGS sequence"/>
</dbReference>
<dbReference type="SUPFAM" id="SSF53474">
    <property type="entry name" value="alpha/beta-Hydrolases"/>
    <property type="match status" value="1"/>
</dbReference>
<organism evidence="2 3">
    <name type="scientific">Schizothecium vesticola</name>
    <dbReference type="NCBI Taxonomy" id="314040"/>
    <lineage>
        <taxon>Eukaryota</taxon>
        <taxon>Fungi</taxon>
        <taxon>Dikarya</taxon>
        <taxon>Ascomycota</taxon>
        <taxon>Pezizomycotina</taxon>
        <taxon>Sordariomycetes</taxon>
        <taxon>Sordariomycetidae</taxon>
        <taxon>Sordariales</taxon>
        <taxon>Schizotheciaceae</taxon>
        <taxon>Schizothecium</taxon>
    </lineage>
</organism>
<name>A0AA40EGR0_9PEZI</name>
<dbReference type="Gene3D" id="1.10.260.130">
    <property type="match status" value="1"/>
</dbReference>
<gene>
    <name evidence="2" type="ORF">B0T18DRAFT_302395</name>
</gene>
<dbReference type="PANTHER" id="PTHR34853:SF5">
    <property type="entry name" value="LIP-DOMAIN-CONTAINING PROTEIN-RELATED"/>
    <property type="match status" value="1"/>
</dbReference>
<accession>A0AA40EGR0</accession>
<keyword evidence="3" id="KW-1185">Reference proteome</keyword>
<reference evidence="2" key="1">
    <citation type="submission" date="2023-06" db="EMBL/GenBank/DDBJ databases">
        <title>Genome-scale phylogeny and comparative genomics of the fungal order Sordariales.</title>
        <authorList>
            <consortium name="Lawrence Berkeley National Laboratory"/>
            <person name="Hensen N."/>
            <person name="Bonometti L."/>
            <person name="Westerberg I."/>
            <person name="Brannstrom I.O."/>
            <person name="Guillou S."/>
            <person name="Cros-Aarteil S."/>
            <person name="Calhoun S."/>
            <person name="Haridas S."/>
            <person name="Kuo A."/>
            <person name="Mondo S."/>
            <person name="Pangilinan J."/>
            <person name="Riley R."/>
            <person name="LaButti K."/>
            <person name="Andreopoulos B."/>
            <person name="Lipzen A."/>
            <person name="Chen C."/>
            <person name="Yanf M."/>
            <person name="Daum C."/>
            <person name="Ng V."/>
            <person name="Clum A."/>
            <person name="Steindorff A."/>
            <person name="Ohm R."/>
            <person name="Martin F."/>
            <person name="Silar P."/>
            <person name="Natvig D."/>
            <person name="Lalanne C."/>
            <person name="Gautier V."/>
            <person name="Ament-velasquez S.L."/>
            <person name="Kruys A."/>
            <person name="Hutchinson M.I."/>
            <person name="Powell A.J."/>
            <person name="Barry K."/>
            <person name="Miller A.N."/>
            <person name="Grigoriev I.V."/>
            <person name="Debuchy R."/>
            <person name="Gladieux P."/>
            <person name="Thoren M.H."/>
            <person name="Johannesson H."/>
        </authorList>
    </citation>
    <scope>NUCLEOTIDE SEQUENCE</scope>
    <source>
        <strain evidence="2">SMH3187-1</strain>
    </source>
</reference>
<protein>
    <submittedName>
        <fullName evidence="2">Secretory lipase-domain-containing protein</fullName>
    </submittedName>
</protein>
<evidence type="ECO:0000313" key="3">
    <source>
        <dbReference type="Proteomes" id="UP001172155"/>
    </source>
</evidence>
<evidence type="ECO:0000256" key="1">
    <source>
        <dbReference type="ARBA" id="ARBA00022801"/>
    </source>
</evidence>
<dbReference type="GO" id="GO:0016042">
    <property type="term" value="P:lipid catabolic process"/>
    <property type="evidence" value="ECO:0007669"/>
    <property type="project" value="InterPro"/>
</dbReference>
<dbReference type="PIRSF" id="PIRSF029171">
    <property type="entry name" value="Esterase_LipA"/>
    <property type="match status" value="1"/>
</dbReference>
<dbReference type="PANTHER" id="PTHR34853">
    <property type="match status" value="1"/>
</dbReference>
<dbReference type="EMBL" id="JAUKUD010000007">
    <property type="protein sequence ID" value="KAK0737887.1"/>
    <property type="molecule type" value="Genomic_DNA"/>
</dbReference>
<dbReference type="Gene3D" id="3.40.50.1820">
    <property type="entry name" value="alpha/beta hydrolase"/>
    <property type="match status" value="1"/>
</dbReference>
<feature type="non-terminal residue" evidence="2">
    <location>
        <position position="395"/>
    </location>
</feature>
<dbReference type="InterPro" id="IPR029058">
    <property type="entry name" value="AB_hydrolase_fold"/>
</dbReference>
<evidence type="ECO:0000313" key="2">
    <source>
        <dbReference type="EMBL" id="KAK0737887.1"/>
    </source>
</evidence>
<feature type="non-terminal residue" evidence="2">
    <location>
        <position position="1"/>
    </location>
</feature>
<dbReference type="Pfam" id="PF03583">
    <property type="entry name" value="LIP"/>
    <property type="match status" value="1"/>
</dbReference>
<keyword evidence="1" id="KW-0378">Hydrolase</keyword>
<proteinExistence type="predicted"/>
<dbReference type="AlphaFoldDB" id="A0AA40EGR0"/>
<comment type="caution">
    <text evidence="2">The sequence shown here is derived from an EMBL/GenBank/DDBJ whole genome shotgun (WGS) entry which is preliminary data.</text>
</comment>
<sequence>TNPWSAFSVLPPASLDPWYAPPPNWALTPPGTPLKLRTHAYPAINIRNCSATHQLLYRSSDTHGRPSWAVTTVFVPSSCDATTGAEGGCAHALVSYQVPSDSVSPDAAPSYLLQAREPYGEMRDLLRRGWFVAVPDYEGPQAAYCAGKQAGYATLDGVRAVLAAGGRFGLRTEEARVGLWGYSGGAFATGFAVELAGAYAPELRLAGAAVGGPSPNLTTVAELMNGKDTAGLVVASVWGVTMQHPEARAWLEGRLKTEGEFNATGFKAIVNLSGAEALWAYSGQDVYDYFENGAEDLWHPIVQEVIDRDAVLGRHGIPPREVPVFVYKAVADEMSLVEETDDMVKRYCDGGATVLYHRNTEGGHNDELWSGRLRTLDFLSHVLETEPSKLQMVSG</sequence>
<dbReference type="GO" id="GO:0004806">
    <property type="term" value="F:triacylglycerol lipase activity"/>
    <property type="evidence" value="ECO:0007669"/>
    <property type="project" value="InterPro"/>
</dbReference>
<dbReference type="InterPro" id="IPR005152">
    <property type="entry name" value="Lipase_secreted"/>
</dbReference>